<feature type="compositionally biased region" description="Acidic residues" evidence="1">
    <location>
        <begin position="31"/>
        <end position="41"/>
    </location>
</feature>
<sequence>MSDISSTAGGNAMAGVEQGGGGTAASSQDIGDFDFAQDNDSDATSKQDQDVTVDVDQMMDAMQDASVSFTFDFGDFDWSFGA</sequence>
<protein>
    <submittedName>
        <fullName evidence="2">Uncharacterized protein</fullName>
    </submittedName>
</protein>
<dbReference type="AlphaFoldDB" id="A0A1B2EA75"/>
<reference evidence="2" key="1">
    <citation type="submission" date="2016-07" db="EMBL/GenBank/DDBJ databases">
        <title>Microvirga ossetica sp. nov. a new species of rhizobia isolated from root nodules of the legume species Vicia alpestris Steven originated from North Ossetia region in the Caucasus.</title>
        <authorList>
            <person name="Safronova V.I."/>
            <person name="Kuznetsova I.G."/>
            <person name="Sazanova A.L."/>
            <person name="Belimov A."/>
            <person name="Andronov E."/>
            <person name="Osledkin Y.S."/>
            <person name="Onishchuk O.P."/>
            <person name="Kurchak O.N."/>
            <person name="Shaposhnikov A.I."/>
            <person name="Willems A."/>
            <person name="Tikhonovich I.A."/>
        </authorList>
    </citation>
    <scope>NUCLEOTIDE SEQUENCE [LARGE SCALE GENOMIC DNA]</scope>
    <source>
        <strain evidence="2">V5/3M</strain>
    </source>
</reference>
<dbReference type="EMBL" id="CP016616">
    <property type="protein sequence ID" value="ANY76885.1"/>
    <property type="molecule type" value="Genomic_DNA"/>
</dbReference>
<organism evidence="2">
    <name type="scientific">Microvirga ossetica</name>
    <dbReference type="NCBI Taxonomy" id="1882682"/>
    <lineage>
        <taxon>Bacteria</taxon>
        <taxon>Pseudomonadati</taxon>
        <taxon>Pseudomonadota</taxon>
        <taxon>Alphaproteobacteria</taxon>
        <taxon>Hyphomicrobiales</taxon>
        <taxon>Methylobacteriaceae</taxon>
        <taxon>Microvirga</taxon>
    </lineage>
</organism>
<dbReference type="RefSeq" id="WP_099507877.1">
    <property type="nucleotide sequence ID" value="NZ_CP016616.1"/>
</dbReference>
<evidence type="ECO:0000313" key="2">
    <source>
        <dbReference type="EMBL" id="ANY76885.1"/>
    </source>
</evidence>
<accession>A0A1B2EA75</accession>
<proteinExistence type="predicted"/>
<gene>
    <name evidence="2" type="ORF">BB934_00520</name>
</gene>
<dbReference type="KEGG" id="moc:BB934_00520"/>
<evidence type="ECO:0000256" key="1">
    <source>
        <dbReference type="SAM" id="MobiDB-lite"/>
    </source>
</evidence>
<feature type="region of interest" description="Disordered" evidence="1">
    <location>
        <begin position="1"/>
        <end position="51"/>
    </location>
</feature>
<name>A0A1B2EA75_9HYPH</name>